<evidence type="ECO:0000313" key="2">
    <source>
        <dbReference type="RefSeq" id="XP_019089801.1"/>
    </source>
</evidence>
<dbReference type="RefSeq" id="XP_019089802.1">
    <property type="nucleotide sequence ID" value="XM_019234257.1"/>
</dbReference>
<protein>
    <submittedName>
        <fullName evidence="2 3">Uncharacterized protein LOC104732080 isoform X1</fullName>
    </submittedName>
</protein>
<dbReference type="RefSeq" id="XP_019089801.1">
    <property type="nucleotide sequence ID" value="XM_019234256.1"/>
</dbReference>
<dbReference type="PANTHER" id="PTHR31228">
    <property type="entry name" value="CYSTATIN/MONELLIN SUPERFAMILY PROTEIN"/>
    <property type="match status" value="1"/>
</dbReference>
<dbReference type="GeneID" id="104732080"/>
<evidence type="ECO:0000313" key="1">
    <source>
        <dbReference type="Proteomes" id="UP000694864"/>
    </source>
</evidence>
<reference evidence="1" key="2">
    <citation type="journal article" date="2014" name="Nat. Commun.">
        <title>The emerging biofuel crop Camelina sativa retains a highly undifferentiated hexaploid genome structure.</title>
        <authorList>
            <person name="Kagale S."/>
            <person name="Koh C."/>
            <person name="Nixon J."/>
            <person name="Bollina V."/>
            <person name="Clarke W.E."/>
            <person name="Tuteja R."/>
            <person name="Spillane C."/>
            <person name="Robinson S.J."/>
            <person name="Links M.G."/>
            <person name="Clarke C."/>
            <person name="Higgins E.E."/>
            <person name="Huebert T."/>
            <person name="Sharpe A.G."/>
            <person name="Parkin I.A."/>
        </authorList>
    </citation>
    <scope>NUCLEOTIDE SEQUENCE [LARGE SCALE GENOMIC DNA]</scope>
    <source>
        <strain evidence="1">r\DH55</strain>
    </source>
</reference>
<proteinExistence type="predicted"/>
<keyword evidence="1" id="KW-1185">Reference proteome</keyword>
<reference evidence="1" key="1">
    <citation type="journal article" date="1997" name="Nucleic Acids Res.">
        <title>tRNAscan-SE: a program for improved detection of transfer RNA genes in genomic sequence.</title>
        <authorList>
            <person name="Lowe T.M."/>
            <person name="Eddy S.R."/>
        </authorList>
    </citation>
    <scope>NUCLEOTIDE SEQUENCE [LARGE SCALE GENOMIC DNA]</scope>
    <source>
        <strain evidence="1">r\DH55</strain>
    </source>
</reference>
<evidence type="ECO:0000313" key="3">
    <source>
        <dbReference type="RefSeq" id="XP_019089802.1"/>
    </source>
</evidence>
<dbReference type="Proteomes" id="UP000694864">
    <property type="component" value="Chromosome 12"/>
</dbReference>
<name>A0ABM1QSR3_CAMSA</name>
<dbReference type="PANTHER" id="PTHR31228:SF25">
    <property type="entry name" value="CYSTATIN-LIKE PROTEIN-RELATED"/>
    <property type="match status" value="1"/>
</dbReference>
<reference evidence="2 3" key="3">
    <citation type="submission" date="2025-05" db="UniProtKB">
        <authorList>
            <consortium name="RefSeq"/>
        </authorList>
    </citation>
    <scope>IDENTIFICATION</scope>
    <source>
        <tissue evidence="2 3">Leaf</tissue>
    </source>
</reference>
<gene>
    <name evidence="2 3" type="primary">LOC104732080</name>
</gene>
<organism evidence="1 2">
    <name type="scientific">Camelina sativa</name>
    <name type="common">False flax</name>
    <name type="synonym">Myagrum sativum</name>
    <dbReference type="NCBI Taxonomy" id="90675"/>
    <lineage>
        <taxon>Eukaryota</taxon>
        <taxon>Viridiplantae</taxon>
        <taxon>Streptophyta</taxon>
        <taxon>Embryophyta</taxon>
        <taxon>Tracheophyta</taxon>
        <taxon>Spermatophyta</taxon>
        <taxon>Magnoliopsida</taxon>
        <taxon>eudicotyledons</taxon>
        <taxon>Gunneridae</taxon>
        <taxon>Pentapetalae</taxon>
        <taxon>rosids</taxon>
        <taxon>malvids</taxon>
        <taxon>Brassicales</taxon>
        <taxon>Brassicaceae</taxon>
        <taxon>Camelineae</taxon>
        <taxon>Camelina</taxon>
    </lineage>
</organism>
<dbReference type="Gene3D" id="3.10.450.10">
    <property type="match status" value="1"/>
</dbReference>
<accession>A0ABM1QSR3</accession>
<sequence length="185" mass="21553">MSNVAGDQRELVFPPLKKAKTDRDATELVCPSDPEEEEIEIPAMRNLRKGNWDDPEYAKQRRLFQKQFKESEGYDVDWDSMDYNFPGSIVDSRRDYDDQLSNKELMKLLIKTAIDEENEEAQGTQLKFVKYVTANVVAAKGFLFFITFWAKDLSAPNPEPKCYQAEVLWFMGDADVYEFRLRPTK</sequence>